<evidence type="ECO:0000256" key="2">
    <source>
        <dbReference type="PROSITE-ProRule" id="PRU00169"/>
    </source>
</evidence>
<name>A0ABW3FEN3_9HYPH</name>
<keyword evidence="2" id="KW-0597">Phosphoprotein</keyword>
<evidence type="ECO:0000259" key="5">
    <source>
        <dbReference type="PROSITE" id="PS51755"/>
    </source>
</evidence>
<evidence type="ECO:0000256" key="1">
    <source>
        <dbReference type="ARBA" id="ARBA00023125"/>
    </source>
</evidence>
<dbReference type="CDD" id="cd00383">
    <property type="entry name" value="trans_reg_C"/>
    <property type="match status" value="1"/>
</dbReference>
<dbReference type="Gene3D" id="3.40.50.2300">
    <property type="match status" value="1"/>
</dbReference>
<dbReference type="Proteomes" id="UP001597101">
    <property type="component" value="Unassembled WGS sequence"/>
</dbReference>
<reference evidence="7" key="1">
    <citation type="journal article" date="2019" name="Int. J. Syst. Evol. Microbiol.">
        <title>The Global Catalogue of Microorganisms (GCM) 10K type strain sequencing project: providing services to taxonomists for standard genome sequencing and annotation.</title>
        <authorList>
            <consortium name="The Broad Institute Genomics Platform"/>
            <consortium name="The Broad Institute Genome Sequencing Center for Infectious Disease"/>
            <person name="Wu L."/>
            <person name="Ma J."/>
        </authorList>
    </citation>
    <scope>NUCLEOTIDE SEQUENCE [LARGE SCALE GENOMIC DNA]</scope>
    <source>
        <strain evidence="7">CCUG 60023</strain>
    </source>
</reference>
<feature type="domain" description="Response regulatory" evidence="4">
    <location>
        <begin position="3"/>
        <end position="116"/>
    </location>
</feature>
<dbReference type="InterPro" id="IPR039420">
    <property type="entry name" value="WalR-like"/>
</dbReference>
<evidence type="ECO:0000256" key="3">
    <source>
        <dbReference type="PROSITE-ProRule" id="PRU01091"/>
    </source>
</evidence>
<keyword evidence="1 3" id="KW-0238">DNA-binding</keyword>
<dbReference type="PROSITE" id="PS50110">
    <property type="entry name" value="RESPONSE_REGULATORY"/>
    <property type="match status" value="1"/>
</dbReference>
<dbReference type="EMBL" id="JBHTJV010000002">
    <property type="protein sequence ID" value="MFD0914877.1"/>
    <property type="molecule type" value="Genomic_DNA"/>
</dbReference>
<organism evidence="6 7">
    <name type="scientific">Pseudahrensia aquimaris</name>
    <dbReference type="NCBI Taxonomy" id="744461"/>
    <lineage>
        <taxon>Bacteria</taxon>
        <taxon>Pseudomonadati</taxon>
        <taxon>Pseudomonadota</taxon>
        <taxon>Alphaproteobacteria</taxon>
        <taxon>Hyphomicrobiales</taxon>
        <taxon>Ahrensiaceae</taxon>
        <taxon>Pseudahrensia</taxon>
    </lineage>
</organism>
<dbReference type="CDD" id="cd17574">
    <property type="entry name" value="REC_OmpR"/>
    <property type="match status" value="1"/>
</dbReference>
<keyword evidence="7" id="KW-1185">Reference proteome</keyword>
<dbReference type="SUPFAM" id="SSF46894">
    <property type="entry name" value="C-terminal effector domain of the bipartite response regulators"/>
    <property type="match status" value="1"/>
</dbReference>
<dbReference type="PROSITE" id="PS51755">
    <property type="entry name" value="OMPR_PHOB"/>
    <property type="match status" value="1"/>
</dbReference>
<dbReference type="Gene3D" id="6.10.250.690">
    <property type="match status" value="1"/>
</dbReference>
<dbReference type="InterPro" id="IPR001789">
    <property type="entry name" value="Sig_transdc_resp-reg_receiver"/>
</dbReference>
<protein>
    <submittedName>
        <fullName evidence="6">Response regulator</fullName>
    </submittedName>
</protein>
<dbReference type="Pfam" id="PF00072">
    <property type="entry name" value="Response_reg"/>
    <property type="match status" value="1"/>
</dbReference>
<dbReference type="Gene3D" id="1.10.10.10">
    <property type="entry name" value="Winged helix-like DNA-binding domain superfamily/Winged helix DNA-binding domain"/>
    <property type="match status" value="1"/>
</dbReference>
<dbReference type="InterPro" id="IPR001867">
    <property type="entry name" value="OmpR/PhoB-type_DNA-bd"/>
</dbReference>
<dbReference type="RefSeq" id="WP_377210736.1">
    <property type="nucleotide sequence ID" value="NZ_JBHTJV010000002.1"/>
</dbReference>
<feature type="modified residue" description="4-aspartylphosphate" evidence="2">
    <location>
        <position position="52"/>
    </location>
</feature>
<dbReference type="PANTHER" id="PTHR48111">
    <property type="entry name" value="REGULATOR OF RPOS"/>
    <property type="match status" value="1"/>
</dbReference>
<comment type="caution">
    <text evidence="6">The sequence shown here is derived from an EMBL/GenBank/DDBJ whole genome shotgun (WGS) entry which is preliminary data.</text>
</comment>
<dbReference type="SUPFAM" id="SSF52172">
    <property type="entry name" value="CheY-like"/>
    <property type="match status" value="1"/>
</dbReference>
<dbReference type="PANTHER" id="PTHR48111:SF59">
    <property type="entry name" value="TRANSCRIPTIONAL REGULATORY PROTEIN BAER"/>
    <property type="match status" value="1"/>
</dbReference>
<dbReference type="SMART" id="SM00448">
    <property type="entry name" value="REC"/>
    <property type="match status" value="1"/>
</dbReference>
<sequence length="229" mass="25114">MKHILIADDEPHIADVIEFALQNAGYQTSRAADGASALKAFNEKMPDLIVLDVGMPVMDGLDVCRTIRKTSDCPILFLSARDEEVDRIVGLEIGGDDYVTKPFSPRELVARIGTILKRARVAEPQDATACHGIITVDRERRAVRVGGAAVTLTSTEFDMLALLLSRPGAVYNRAQLLDQVWPDNIHVSDRTIDSHVRNLRNKLRDAGCADAVRTVHGVGFQLDRCEGKA</sequence>
<accession>A0ABW3FEN3</accession>
<dbReference type="InterPro" id="IPR016032">
    <property type="entry name" value="Sig_transdc_resp-reg_C-effctor"/>
</dbReference>
<evidence type="ECO:0000313" key="7">
    <source>
        <dbReference type="Proteomes" id="UP001597101"/>
    </source>
</evidence>
<dbReference type="InterPro" id="IPR036388">
    <property type="entry name" value="WH-like_DNA-bd_sf"/>
</dbReference>
<dbReference type="Pfam" id="PF00486">
    <property type="entry name" value="Trans_reg_C"/>
    <property type="match status" value="1"/>
</dbReference>
<dbReference type="InterPro" id="IPR011006">
    <property type="entry name" value="CheY-like_superfamily"/>
</dbReference>
<feature type="domain" description="OmpR/PhoB-type" evidence="5">
    <location>
        <begin position="125"/>
        <end position="224"/>
    </location>
</feature>
<gene>
    <name evidence="6" type="ORF">ACFQ14_00490</name>
</gene>
<evidence type="ECO:0000313" key="6">
    <source>
        <dbReference type="EMBL" id="MFD0914877.1"/>
    </source>
</evidence>
<feature type="DNA-binding region" description="OmpR/PhoB-type" evidence="3">
    <location>
        <begin position="125"/>
        <end position="224"/>
    </location>
</feature>
<evidence type="ECO:0000259" key="4">
    <source>
        <dbReference type="PROSITE" id="PS50110"/>
    </source>
</evidence>
<proteinExistence type="predicted"/>
<dbReference type="SMART" id="SM00862">
    <property type="entry name" value="Trans_reg_C"/>
    <property type="match status" value="1"/>
</dbReference>